<comment type="caution">
    <text evidence="1">The sequence shown here is derived from an EMBL/GenBank/DDBJ whole genome shotgun (WGS) entry which is preliminary data.</text>
</comment>
<proteinExistence type="predicted"/>
<protein>
    <submittedName>
        <fullName evidence="1">Unnamed protein product</fullName>
    </submittedName>
</protein>
<organism evidence="1 2">
    <name type="scientific">Ambrosiozyma monospora</name>
    <name type="common">Yeast</name>
    <name type="synonym">Endomycopsis monosporus</name>
    <dbReference type="NCBI Taxonomy" id="43982"/>
    <lineage>
        <taxon>Eukaryota</taxon>
        <taxon>Fungi</taxon>
        <taxon>Dikarya</taxon>
        <taxon>Ascomycota</taxon>
        <taxon>Saccharomycotina</taxon>
        <taxon>Pichiomycetes</taxon>
        <taxon>Pichiales</taxon>
        <taxon>Pichiaceae</taxon>
        <taxon>Ambrosiozyma</taxon>
    </lineage>
</organism>
<reference evidence="1" key="1">
    <citation type="submission" date="2023-04" db="EMBL/GenBank/DDBJ databases">
        <title>Ambrosiozyma monospora NBRC 10751.</title>
        <authorList>
            <person name="Ichikawa N."/>
            <person name="Sato H."/>
            <person name="Tonouchi N."/>
        </authorList>
    </citation>
    <scope>NUCLEOTIDE SEQUENCE</scope>
    <source>
        <strain evidence="1">NBRC 10751</strain>
    </source>
</reference>
<sequence>MGYTPQSQQQQQQPQLQYTTYPQYVAHQSAMAPSQSQVQPQAQSQVQAQAQLQPQPTVQMPLQRLTTKLPKKQNSLTGSSSKKLSAGNAPRKVSAFVTKLFAMLQDPNLSHLIWWSRLYQNDSATFALLPGSQFANSLTTYFKHGNVASFVRQLHMYGFHKVCDSSPPPLPANVAKVDSSDNSQPVWEFRHSSGKFRKGDHASLYLIKRRSTSVRAGTTAALVADAVCATIRHWPAPL</sequence>
<dbReference type="Proteomes" id="UP001165064">
    <property type="component" value="Unassembled WGS sequence"/>
</dbReference>
<gene>
    <name evidence="1" type="ORF">Amon02_000882300</name>
</gene>
<dbReference type="EMBL" id="BSXS01007976">
    <property type="protein sequence ID" value="GME91007.1"/>
    <property type="molecule type" value="Genomic_DNA"/>
</dbReference>
<evidence type="ECO:0000313" key="2">
    <source>
        <dbReference type="Proteomes" id="UP001165064"/>
    </source>
</evidence>
<keyword evidence="2" id="KW-1185">Reference proteome</keyword>
<accession>A0ACB5TM23</accession>
<name>A0ACB5TM23_AMBMO</name>
<evidence type="ECO:0000313" key="1">
    <source>
        <dbReference type="EMBL" id="GME91007.1"/>
    </source>
</evidence>